<comment type="subcellular location">
    <subcellularLocation>
        <location evidence="1 12">Cell outer membrane</location>
        <topology evidence="1 12">Multi-pass membrane protein</topology>
    </subcellularLocation>
</comment>
<feature type="domain" description="TonB-dependent receptor plug" evidence="15">
    <location>
        <begin position="77"/>
        <end position="177"/>
    </location>
</feature>
<feature type="domain" description="TonB-dependent receptor-like beta-barrel" evidence="14">
    <location>
        <begin position="276"/>
        <end position="724"/>
    </location>
</feature>
<evidence type="ECO:0000256" key="6">
    <source>
        <dbReference type="ARBA" id="ARBA00022729"/>
    </source>
</evidence>
<dbReference type="InterPro" id="IPR036942">
    <property type="entry name" value="Beta-barrel_TonB_sf"/>
</dbReference>
<evidence type="ECO:0000256" key="9">
    <source>
        <dbReference type="ARBA" id="ARBA00023077"/>
    </source>
</evidence>
<dbReference type="PANTHER" id="PTHR32552">
    <property type="entry name" value="FERRICHROME IRON RECEPTOR-RELATED"/>
    <property type="match status" value="1"/>
</dbReference>
<dbReference type="PANTHER" id="PTHR32552:SF68">
    <property type="entry name" value="FERRICHROME OUTER MEMBRANE TRANSPORTER_PHAGE RECEPTOR"/>
    <property type="match status" value="1"/>
</dbReference>
<dbReference type="Pfam" id="PF00593">
    <property type="entry name" value="TonB_dep_Rec_b-barrel"/>
    <property type="match status" value="1"/>
</dbReference>
<evidence type="ECO:0000256" key="8">
    <source>
        <dbReference type="ARBA" id="ARBA00023065"/>
    </source>
</evidence>
<evidence type="ECO:0000256" key="3">
    <source>
        <dbReference type="ARBA" id="ARBA00022452"/>
    </source>
</evidence>
<evidence type="ECO:0000256" key="7">
    <source>
        <dbReference type="ARBA" id="ARBA00023004"/>
    </source>
</evidence>
<evidence type="ECO:0000256" key="5">
    <source>
        <dbReference type="ARBA" id="ARBA00022692"/>
    </source>
</evidence>
<evidence type="ECO:0000256" key="1">
    <source>
        <dbReference type="ARBA" id="ARBA00004571"/>
    </source>
</evidence>
<dbReference type="Proteomes" id="UP000276223">
    <property type="component" value="Unassembled WGS sequence"/>
</dbReference>
<dbReference type="GO" id="GO:0015344">
    <property type="term" value="F:siderophore uptake transmembrane transporter activity"/>
    <property type="evidence" value="ECO:0007669"/>
    <property type="project" value="TreeGrafter"/>
</dbReference>
<dbReference type="AlphaFoldDB" id="A0A3N1UPY5"/>
<keyword evidence="7" id="KW-0408">Iron</keyword>
<evidence type="ECO:0000259" key="15">
    <source>
        <dbReference type="Pfam" id="PF07715"/>
    </source>
</evidence>
<evidence type="ECO:0000256" key="4">
    <source>
        <dbReference type="ARBA" id="ARBA00022496"/>
    </source>
</evidence>
<accession>A0A3N1UPY5</accession>
<comment type="similarity">
    <text evidence="12 13">Belongs to the TonB-dependent receptor family.</text>
</comment>
<keyword evidence="3 12" id="KW-1134">Transmembrane beta strand</keyword>
<keyword evidence="17" id="KW-1185">Reference proteome</keyword>
<keyword evidence="5 12" id="KW-0812">Transmembrane</keyword>
<keyword evidence="8" id="KW-0406">Ion transport</keyword>
<reference evidence="16 17" key="1">
    <citation type="submission" date="2018-11" db="EMBL/GenBank/DDBJ databases">
        <title>Genomic Encyclopedia of Type Strains, Phase IV (KMG-IV): sequencing the most valuable type-strain genomes for metagenomic binning, comparative biology and taxonomic classification.</title>
        <authorList>
            <person name="Goeker M."/>
        </authorList>
    </citation>
    <scope>NUCLEOTIDE SEQUENCE [LARGE SCALE GENOMIC DNA]</scope>
    <source>
        <strain evidence="16 17">DSM 22027</strain>
    </source>
</reference>
<evidence type="ECO:0000313" key="16">
    <source>
        <dbReference type="EMBL" id="ROQ93195.1"/>
    </source>
</evidence>
<dbReference type="InterPro" id="IPR037066">
    <property type="entry name" value="Plug_dom_sf"/>
</dbReference>
<keyword evidence="6" id="KW-0732">Signal</keyword>
<gene>
    <name evidence="16" type="ORF">EDC27_1201</name>
</gene>
<dbReference type="EMBL" id="RJVA01000011">
    <property type="protein sequence ID" value="ROQ93195.1"/>
    <property type="molecule type" value="Genomic_DNA"/>
</dbReference>
<dbReference type="RefSeq" id="WP_211334790.1">
    <property type="nucleotide sequence ID" value="NZ_RJVA01000011.1"/>
</dbReference>
<sequence>METKQMKSLLSGVGTGFERGRHRVRSTRIVLCAALVALVLAAGGALAQQSGSEATKVQDIVVQAEKILTPTRQADETVYTGTAITQKGLEAQGPRASTSVYESLRVLPGVQVESPDPYGLAAEQQAIRVRGVRGYLGALTVEGIPNYGGNPIGPRDYIYDMINVESLSVYKGAVPGDIGTGVGSRGGAIWLQPRWPQEDFGVSLGQSLGAHSYTRTVGRVDSGSIEATGTRVSASYSYTEANKWKGAGKIGPRHNVNVMLSQQVGTWLDAKLWFNMNDLEQNLYKALTYQQTRNLSNNYNIDFNTTRAGTAAQDINYYDYNRGEYNNSDVFAVLTVTPWENIHFVLKPYYADEDTEIYQGITSQGGLIQKRDRDIDRKGIIGEVRSTWRSLSGTLGYLYEESDMNISTRNYGISGDKLVYRGVGVAATTGTTYIHSPYAKISGTHGSFDWQAGLKYFRFKDSDSEGYTTPPPDYIPTPAPDLNRKARTYDIWLPTLGVGYQLTEDLSVYASYGRNFIRPYAYMPLVSLYSANRQTFQQAGITLNDLFQGYDMEKSDNFDLGFRWNTRWFELAPTFFYSEHKKLLTTVYDPRVNLSYRQNIGRARGYGLDLETNIFLMKNLTVFLNPTLTILEYDKDITFQGQTFDVKGDQVVDTPKVMLQAGLLYQYKDLELIPSLRYSGKRYGDIQHKEEIDSYTVVDFGARYKLKNIFFDNTLELSLDIYNVFNKKYISGINVFDDNRGGAASYYAGSPFTAIVSATLKF</sequence>
<evidence type="ECO:0000256" key="10">
    <source>
        <dbReference type="ARBA" id="ARBA00023136"/>
    </source>
</evidence>
<evidence type="ECO:0000259" key="14">
    <source>
        <dbReference type="Pfam" id="PF00593"/>
    </source>
</evidence>
<keyword evidence="9 13" id="KW-0798">TonB box</keyword>
<dbReference type="GO" id="GO:0009279">
    <property type="term" value="C:cell outer membrane"/>
    <property type="evidence" value="ECO:0007669"/>
    <property type="project" value="UniProtKB-SubCell"/>
</dbReference>
<dbReference type="InterPro" id="IPR039426">
    <property type="entry name" value="TonB-dep_rcpt-like"/>
</dbReference>
<evidence type="ECO:0000256" key="11">
    <source>
        <dbReference type="ARBA" id="ARBA00023237"/>
    </source>
</evidence>
<dbReference type="Pfam" id="PF07715">
    <property type="entry name" value="Plug"/>
    <property type="match status" value="1"/>
</dbReference>
<evidence type="ECO:0000313" key="17">
    <source>
        <dbReference type="Proteomes" id="UP000276223"/>
    </source>
</evidence>
<evidence type="ECO:0000256" key="13">
    <source>
        <dbReference type="RuleBase" id="RU003357"/>
    </source>
</evidence>
<keyword evidence="11 12" id="KW-0998">Cell outer membrane</keyword>
<dbReference type="Gene3D" id="2.40.170.20">
    <property type="entry name" value="TonB-dependent receptor, beta-barrel domain"/>
    <property type="match status" value="1"/>
</dbReference>
<protein>
    <submittedName>
        <fullName evidence="16">Iron complex outermembrane receptor protein</fullName>
    </submittedName>
</protein>
<organism evidence="16 17">
    <name type="scientific">Desulfosoma caldarium</name>
    <dbReference type="NCBI Taxonomy" id="610254"/>
    <lineage>
        <taxon>Bacteria</taxon>
        <taxon>Pseudomonadati</taxon>
        <taxon>Thermodesulfobacteriota</taxon>
        <taxon>Syntrophobacteria</taxon>
        <taxon>Syntrophobacterales</taxon>
        <taxon>Syntrophobacteraceae</taxon>
        <taxon>Desulfosoma</taxon>
    </lineage>
</organism>
<keyword evidence="4" id="KW-0410">Iron transport</keyword>
<comment type="caution">
    <text evidence="16">The sequence shown here is derived from an EMBL/GenBank/DDBJ whole genome shotgun (WGS) entry which is preliminary data.</text>
</comment>
<dbReference type="Gene3D" id="2.170.130.10">
    <property type="entry name" value="TonB-dependent receptor, plug domain"/>
    <property type="match status" value="1"/>
</dbReference>
<dbReference type="InterPro" id="IPR012910">
    <property type="entry name" value="Plug_dom"/>
</dbReference>
<evidence type="ECO:0000256" key="2">
    <source>
        <dbReference type="ARBA" id="ARBA00022448"/>
    </source>
</evidence>
<keyword evidence="16" id="KW-0675">Receptor</keyword>
<keyword evidence="2 12" id="KW-0813">Transport</keyword>
<proteinExistence type="inferred from homology"/>
<keyword evidence="10 12" id="KW-0472">Membrane</keyword>
<evidence type="ECO:0000256" key="12">
    <source>
        <dbReference type="PROSITE-ProRule" id="PRU01360"/>
    </source>
</evidence>
<dbReference type="SUPFAM" id="SSF56935">
    <property type="entry name" value="Porins"/>
    <property type="match status" value="1"/>
</dbReference>
<name>A0A3N1UPY5_9BACT</name>
<dbReference type="InterPro" id="IPR000531">
    <property type="entry name" value="Beta-barrel_TonB"/>
</dbReference>
<dbReference type="PROSITE" id="PS52016">
    <property type="entry name" value="TONB_DEPENDENT_REC_3"/>
    <property type="match status" value="1"/>
</dbReference>